<organism evidence="4 5">
    <name type="scientific">Blastopirellula marina</name>
    <dbReference type="NCBI Taxonomy" id="124"/>
    <lineage>
        <taxon>Bacteria</taxon>
        <taxon>Pseudomonadati</taxon>
        <taxon>Planctomycetota</taxon>
        <taxon>Planctomycetia</taxon>
        <taxon>Pirellulales</taxon>
        <taxon>Pirellulaceae</taxon>
        <taxon>Blastopirellula</taxon>
    </lineage>
</organism>
<feature type="transmembrane region" description="Helical" evidence="3">
    <location>
        <begin position="34"/>
        <end position="54"/>
    </location>
</feature>
<dbReference type="Proteomes" id="UP000237819">
    <property type="component" value="Unassembled WGS sequence"/>
</dbReference>
<keyword evidence="3" id="KW-1133">Transmembrane helix</keyword>
<evidence type="ECO:0000256" key="1">
    <source>
        <dbReference type="ARBA" id="ARBA00009820"/>
    </source>
</evidence>
<proteinExistence type="inferred from homology"/>
<dbReference type="PANTHER" id="PTHR36842">
    <property type="entry name" value="PROTEIN TOLB HOMOLOG"/>
    <property type="match status" value="1"/>
</dbReference>
<dbReference type="AlphaFoldDB" id="A0A2S8GHU4"/>
<evidence type="ECO:0000313" key="4">
    <source>
        <dbReference type="EMBL" id="PQO44015.1"/>
    </source>
</evidence>
<comment type="similarity">
    <text evidence="1">Belongs to the TolB family.</text>
</comment>
<protein>
    <recommendedName>
        <fullName evidence="6">Biopolymer transporter Tol</fullName>
    </recommendedName>
</protein>
<dbReference type="Pfam" id="PF07676">
    <property type="entry name" value="PD40"/>
    <property type="match status" value="2"/>
</dbReference>
<evidence type="ECO:0000256" key="3">
    <source>
        <dbReference type="SAM" id="Phobius"/>
    </source>
</evidence>
<sequence>MARLKSPSTERRIRSGTQRGRIATEGCPVKIHPLMLLLIPVATLPLLAPLALIYQSLYGNHVEHRFVRFDLSSDGREIVFSSADGDLYLLDPVTRQWNRLTETDRIETSPAFSPDGNLIAFAGSDDDGQTFHLFLLDVASRKVVPLTDDDDANDFFPRFHPQGNEIVFARAYTYRSYSLGGMTWDDYDVATVNIDGSNLRRLSNEKYRIVGPLAVRSDGTIEFAATVKHRDNLSEELLTLPPDSPPQPLVTQTTPHDRSGEIRFRDPAVSLDESGFAYVADRTDAWHFAICVEQEGAAAKAYEIADSHIQTSPVFAPDNQSIYFLRALTANYQSRPIFSLWKLSLADGQLQEIASDELLTSPENWQPDAANASERP</sequence>
<accession>A0A2S8GHU4</accession>
<dbReference type="InterPro" id="IPR011042">
    <property type="entry name" value="6-blade_b-propeller_TolB-like"/>
</dbReference>
<dbReference type="EMBL" id="PUHZ01000021">
    <property type="protein sequence ID" value="PQO44015.1"/>
    <property type="molecule type" value="Genomic_DNA"/>
</dbReference>
<dbReference type="PANTHER" id="PTHR36842:SF1">
    <property type="entry name" value="PROTEIN TOLB"/>
    <property type="match status" value="1"/>
</dbReference>
<dbReference type="InterPro" id="IPR011659">
    <property type="entry name" value="WD40"/>
</dbReference>
<keyword evidence="3" id="KW-0472">Membrane</keyword>
<evidence type="ECO:0000313" key="5">
    <source>
        <dbReference type="Proteomes" id="UP000237819"/>
    </source>
</evidence>
<evidence type="ECO:0000256" key="2">
    <source>
        <dbReference type="SAM" id="MobiDB-lite"/>
    </source>
</evidence>
<evidence type="ECO:0008006" key="6">
    <source>
        <dbReference type="Google" id="ProtNLM"/>
    </source>
</evidence>
<comment type="caution">
    <text evidence="4">The sequence shown here is derived from an EMBL/GenBank/DDBJ whole genome shotgun (WGS) entry which is preliminary data.</text>
</comment>
<name>A0A2S8GHU4_9BACT</name>
<gene>
    <name evidence="4" type="ORF">C5Y93_20965</name>
</gene>
<dbReference type="SUPFAM" id="SSF82171">
    <property type="entry name" value="DPP6 N-terminal domain-like"/>
    <property type="match status" value="1"/>
</dbReference>
<reference evidence="4 5" key="1">
    <citation type="submission" date="2018-02" db="EMBL/GenBank/DDBJ databases">
        <title>Comparative genomes isolates from brazilian mangrove.</title>
        <authorList>
            <person name="Araujo J.E."/>
            <person name="Taketani R.G."/>
            <person name="Silva M.C.P."/>
            <person name="Loureco M.V."/>
            <person name="Andreote F.D."/>
        </authorList>
    </citation>
    <scope>NUCLEOTIDE SEQUENCE [LARGE SCALE GENOMIC DNA]</scope>
    <source>
        <strain evidence="4 5">Nap-Phe MGV</strain>
    </source>
</reference>
<dbReference type="Gene3D" id="2.120.10.30">
    <property type="entry name" value="TolB, C-terminal domain"/>
    <property type="match status" value="2"/>
</dbReference>
<feature type="region of interest" description="Disordered" evidence="2">
    <location>
        <begin position="357"/>
        <end position="376"/>
    </location>
</feature>
<keyword evidence="3" id="KW-0812">Transmembrane</keyword>